<keyword evidence="1" id="KW-0285">Flavoprotein</keyword>
<evidence type="ECO:0000313" key="7">
    <source>
        <dbReference type="Proteomes" id="UP000034739"/>
    </source>
</evidence>
<name>A0A0G1WZ01_9BACT</name>
<dbReference type="Pfam" id="PF00890">
    <property type="entry name" value="FAD_binding_2"/>
    <property type="match status" value="2"/>
</dbReference>
<comment type="caution">
    <text evidence="6">The sequence shown here is derived from an EMBL/GenBank/DDBJ whole genome shotgun (WGS) entry which is preliminary data.</text>
</comment>
<dbReference type="Gene3D" id="3.90.700.10">
    <property type="entry name" value="Succinate dehydrogenase/fumarate reductase flavoprotein, catalytic domain"/>
    <property type="match status" value="1"/>
</dbReference>
<evidence type="ECO:0000256" key="2">
    <source>
        <dbReference type="ARBA" id="ARBA00023002"/>
    </source>
</evidence>
<dbReference type="InterPro" id="IPR027477">
    <property type="entry name" value="Succ_DH/fumarate_Rdtase_cat_sf"/>
</dbReference>
<dbReference type="InterPro" id="IPR030664">
    <property type="entry name" value="SdhA/FrdA/AprA"/>
</dbReference>
<evidence type="ECO:0000259" key="5">
    <source>
        <dbReference type="Pfam" id="PF02910"/>
    </source>
</evidence>
<evidence type="ECO:0000256" key="3">
    <source>
        <dbReference type="PIRSR" id="PIRSR000171-1"/>
    </source>
</evidence>
<feature type="active site" description="Proton acceptor" evidence="3">
    <location>
        <position position="281"/>
    </location>
</feature>
<dbReference type="SUPFAM" id="SSF56425">
    <property type="entry name" value="Succinate dehydrogenase/fumarate reductase flavoprotein, catalytic domain"/>
    <property type="match status" value="1"/>
</dbReference>
<accession>A0A0G1WZ01</accession>
<proteinExistence type="predicted"/>
<dbReference type="AlphaFoldDB" id="A0A0G1WZ01"/>
<dbReference type="EMBL" id="LCOY01000027">
    <property type="protein sequence ID" value="KKU87455.1"/>
    <property type="molecule type" value="Genomic_DNA"/>
</dbReference>
<dbReference type="InterPro" id="IPR036188">
    <property type="entry name" value="FAD/NAD-bd_sf"/>
</dbReference>
<dbReference type="PANTHER" id="PTHR11632">
    <property type="entry name" value="SUCCINATE DEHYDROGENASE 2 FLAVOPROTEIN SUBUNIT"/>
    <property type="match status" value="1"/>
</dbReference>
<dbReference type="PANTHER" id="PTHR11632:SF51">
    <property type="entry name" value="SUCCINATE DEHYDROGENASE [UBIQUINONE] FLAVOPROTEIN SUBUNIT, MITOCHONDRIAL"/>
    <property type="match status" value="1"/>
</dbReference>
<feature type="domain" description="FAD-dependent oxidoreductase 2 FAD-binding" evidence="4">
    <location>
        <begin position="319"/>
        <end position="347"/>
    </location>
</feature>
<dbReference type="PRINTS" id="PR00469">
    <property type="entry name" value="PNDRDTASEII"/>
</dbReference>
<dbReference type="Pfam" id="PF02910">
    <property type="entry name" value="Succ_DH_flav_C"/>
    <property type="match status" value="1"/>
</dbReference>
<dbReference type="GO" id="GO:0016491">
    <property type="term" value="F:oxidoreductase activity"/>
    <property type="evidence" value="ECO:0007669"/>
    <property type="project" value="UniProtKB-KW"/>
</dbReference>
<evidence type="ECO:0000313" key="6">
    <source>
        <dbReference type="EMBL" id="KKU87455.1"/>
    </source>
</evidence>
<keyword evidence="2" id="KW-0560">Oxidoreductase</keyword>
<dbReference type="InterPro" id="IPR015939">
    <property type="entry name" value="Fum_Rdtase/Succ_DH_flav-like_C"/>
</dbReference>
<sequence length="512" mass="55931">MKNLEVKSVDILILGGGGAGLRAAIEAAKSKLNVAIISKEAFGRAHTEKAMGGINVAIKAPATPKQHFQDTLKGGWYIGNQKLIDIFAREMPDRIHDLVSYGVNFDRLPDGSFYTWAGGKQSAPLNLCAGDYTGREMMHGLVAETQKRGVTFIADHYVTKLFAQSGQIQGALAIDLKTSALVFFQTKAIILAAGGGGQLYKITSNEPSNTAEGYAFAYDLGAPLVDMEFIQFHPTGMAYPESVHGSLITEKVRGHKGKLINNIGERFMKRYQPERMELAGRDEVARAIYTEIKEGRGTKHGGVYLDVRELGKEEILKWGATPIDGFFAAGEVTCSVHGANRLGGNSLAEGQVFGRRAGMGAAKFAKIASQSTVSTKDLNAEIDRIGALNKRKNGISFEAIRRDLKETMWNNVGIVRKRANMGKALQDISGLDRRVDEMKAGNIPELQGCLETVEMLTVARLIATAAIARTESRGAHYREDFPQMKKEWEKNIVITKNNSAIQTRIVPTVKRT</sequence>
<dbReference type="PATRIC" id="fig|1618445.3.peg.797"/>
<dbReference type="PRINTS" id="PR00368">
    <property type="entry name" value="FADPNR"/>
</dbReference>
<dbReference type="InterPro" id="IPR003953">
    <property type="entry name" value="FAD-dep_OxRdtase_2_FAD-bd"/>
</dbReference>
<gene>
    <name evidence="6" type="ORF">UY16_C0027G0015</name>
</gene>
<dbReference type="PIRSF" id="PIRSF000171">
    <property type="entry name" value="SDHA_APRA_LASPO"/>
    <property type="match status" value="1"/>
</dbReference>
<feature type="domain" description="Fumarate reductase/succinate dehydrogenase flavoprotein-like C-terminal" evidence="5">
    <location>
        <begin position="401"/>
        <end position="499"/>
    </location>
</feature>
<protein>
    <submittedName>
        <fullName evidence="6">Fumarate reductase, flavoprotein subunit</fullName>
    </submittedName>
</protein>
<reference evidence="6 7" key="1">
    <citation type="journal article" date="2015" name="Nature">
        <title>rRNA introns, odd ribosomes, and small enigmatic genomes across a large radiation of phyla.</title>
        <authorList>
            <person name="Brown C.T."/>
            <person name="Hug L.A."/>
            <person name="Thomas B.C."/>
            <person name="Sharon I."/>
            <person name="Castelle C.J."/>
            <person name="Singh A."/>
            <person name="Wilkins M.J."/>
            <person name="Williams K.H."/>
            <person name="Banfield J.F."/>
        </authorList>
    </citation>
    <scope>NUCLEOTIDE SEQUENCE [LARGE SCALE GENOMIC DNA]</scope>
</reference>
<evidence type="ECO:0000259" key="4">
    <source>
        <dbReference type="Pfam" id="PF00890"/>
    </source>
</evidence>
<dbReference type="Gene3D" id="1.20.58.100">
    <property type="entry name" value="Fumarate reductase/succinate dehydrogenase flavoprotein-like, C-terminal domain"/>
    <property type="match status" value="1"/>
</dbReference>
<dbReference type="InterPro" id="IPR037099">
    <property type="entry name" value="Fum_R/Succ_DH_flav-like_C_sf"/>
</dbReference>
<dbReference type="SUPFAM" id="SSF51905">
    <property type="entry name" value="FAD/NAD(P)-binding domain"/>
    <property type="match status" value="1"/>
</dbReference>
<dbReference type="SUPFAM" id="SSF46977">
    <property type="entry name" value="Succinate dehydrogenase/fumarate reductase flavoprotein C-terminal domain"/>
    <property type="match status" value="1"/>
</dbReference>
<evidence type="ECO:0000256" key="1">
    <source>
        <dbReference type="ARBA" id="ARBA00022630"/>
    </source>
</evidence>
<feature type="domain" description="FAD-dependent oxidoreductase 2 FAD-binding" evidence="4">
    <location>
        <begin position="10"/>
        <end position="314"/>
    </location>
</feature>
<organism evidence="6 7">
    <name type="scientific">Candidatus Gottesmanbacteria bacterium GW2011_GWA2_47_9</name>
    <dbReference type="NCBI Taxonomy" id="1618445"/>
    <lineage>
        <taxon>Bacteria</taxon>
        <taxon>Candidatus Gottesmaniibacteriota</taxon>
    </lineage>
</organism>
<dbReference type="Proteomes" id="UP000034739">
    <property type="component" value="Unassembled WGS sequence"/>
</dbReference>
<dbReference type="Gene3D" id="3.50.50.60">
    <property type="entry name" value="FAD/NAD(P)-binding domain"/>
    <property type="match status" value="1"/>
</dbReference>